<reference evidence="2 3" key="1">
    <citation type="submission" date="2014-04" db="EMBL/GenBank/DDBJ databases">
        <authorList>
            <consortium name="DOE Joint Genome Institute"/>
            <person name="Kuo A."/>
            <person name="Ruytinx J."/>
            <person name="Rineau F."/>
            <person name="Colpaert J."/>
            <person name="Kohler A."/>
            <person name="Nagy L.G."/>
            <person name="Floudas D."/>
            <person name="Copeland A."/>
            <person name="Barry K.W."/>
            <person name="Cichocki N."/>
            <person name="Veneault-Fourrey C."/>
            <person name="LaButti K."/>
            <person name="Lindquist E.A."/>
            <person name="Lipzen A."/>
            <person name="Lundell T."/>
            <person name="Morin E."/>
            <person name="Murat C."/>
            <person name="Sun H."/>
            <person name="Tunlid A."/>
            <person name="Henrissat B."/>
            <person name="Grigoriev I.V."/>
            <person name="Hibbett D.S."/>
            <person name="Martin F."/>
            <person name="Nordberg H.P."/>
            <person name="Cantor M.N."/>
            <person name="Hua S.X."/>
        </authorList>
    </citation>
    <scope>NUCLEOTIDE SEQUENCE [LARGE SCALE GENOMIC DNA]</scope>
    <source>
        <strain evidence="2 3">UH-Slu-Lm8-n1</strain>
    </source>
</reference>
<evidence type="ECO:0000256" key="1">
    <source>
        <dbReference type="SAM" id="Phobius"/>
    </source>
</evidence>
<evidence type="ECO:0000313" key="2">
    <source>
        <dbReference type="EMBL" id="KIK43837.1"/>
    </source>
</evidence>
<evidence type="ECO:0000313" key="3">
    <source>
        <dbReference type="Proteomes" id="UP000054485"/>
    </source>
</evidence>
<dbReference type="Proteomes" id="UP000054485">
    <property type="component" value="Unassembled WGS sequence"/>
</dbReference>
<dbReference type="AlphaFoldDB" id="A0A0D0BC16"/>
<sequence length="317" mass="35860">MKSRTLFVILTFPVFILHAGVLLTYLIYDFTFFCAHRHVKRSSLSLLPSRPTRCSGQLPFYITPSYTMSSHTALSDAALSELARRLRYANARYGQIACQLRCRITITRTHHAQRQAFWSGLRIDIAKAKNCPSTAISVKPLPVLDTTPSPSPLMLSPFAFAAKAHNQLGLEIPDIVISSPDAYDQSHKRLVIRIPPLASLRDDMYRHEHYDMPAPGAPLIRTKELPECEMDELCSSRSSSSASSTPLLTPMDIVHSGLRIKIPARKRKLAEADSDDSCLDSPDIQFPKKHMRKRWARSQITNNRRYWSPPRSQITSF</sequence>
<keyword evidence="1" id="KW-0472">Membrane</keyword>
<dbReference type="InParanoid" id="A0A0D0BC16"/>
<keyword evidence="3" id="KW-1185">Reference proteome</keyword>
<organism evidence="2 3">
    <name type="scientific">Suillus luteus UH-Slu-Lm8-n1</name>
    <dbReference type="NCBI Taxonomy" id="930992"/>
    <lineage>
        <taxon>Eukaryota</taxon>
        <taxon>Fungi</taxon>
        <taxon>Dikarya</taxon>
        <taxon>Basidiomycota</taxon>
        <taxon>Agaricomycotina</taxon>
        <taxon>Agaricomycetes</taxon>
        <taxon>Agaricomycetidae</taxon>
        <taxon>Boletales</taxon>
        <taxon>Suillineae</taxon>
        <taxon>Suillaceae</taxon>
        <taxon>Suillus</taxon>
    </lineage>
</organism>
<reference evidence="3" key="2">
    <citation type="submission" date="2015-01" db="EMBL/GenBank/DDBJ databases">
        <title>Evolutionary Origins and Diversification of the Mycorrhizal Mutualists.</title>
        <authorList>
            <consortium name="DOE Joint Genome Institute"/>
            <consortium name="Mycorrhizal Genomics Consortium"/>
            <person name="Kohler A."/>
            <person name="Kuo A."/>
            <person name="Nagy L.G."/>
            <person name="Floudas D."/>
            <person name="Copeland A."/>
            <person name="Barry K.W."/>
            <person name="Cichocki N."/>
            <person name="Veneault-Fourrey C."/>
            <person name="LaButti K."/>
            <person name="Lindquist E.A."/>
            <person name="Lipzen A."/>
            <person name="Lundell T."/>
            <person name="Morin E."/>
            <person name="Murat C."/>
            <person name="Riley R."/>
            <person name="Ohm R."/>
            <person name="Sun H."/>
            <person name="Tunlid A."/>
            <person name="Henrissat B."/>
            <person name="Grigoriev I.V."/>
            <person name="Hibbett D.S."/>
            <person name="Martin F."/>
        </authorList>
    </citation>
    <scope>NUCLEOTIDE SEQUENCE [LARGE SCALE GENOMIC DNA]</scope>
    <source>
        <strain evidence="3">UH-Slu-Lm8-n1</strain>
    </source>
</reference>
<dbReference type="OrthoDB" id="3034033at2759"/>
<keyword evidence="1" id="KW-0812">Transmembrane</keyword>
<dbReference type="HOGENOM" id="CLU_877657_0_0_1"/>
<name>A0A0D0BC16_9AGAM</name>
<protein>
    <submittedName>
        <fullName evidence="2">Uncharacterized protein</fullName>
    </submittedName>
</protein>
<feature type="transmembrane region" description="Helical" evidence="1">
    <location>
        <begin position="7"/>
        <end position="28"/>
    </location>
</feature>
<gene>
    <name evidence="2" type="ORF">CY34DRAFT_803343</name>
</gene>
<dbReference type="EMBL" id="KN835203">
    <property type="protein sequence ID" value="KIK43837.1"/>
    <property type="molecule type" value="Genomic_DNA"/>
</dbReference>
<proteinExistence type="predicted"/>
<keyword evidence="1" id="KW-1133">Transmembrane helix</keyword>
<accession>A0A0D0BC16</accession>